<feature type="transmembrane region" description="Helical" evidence="12">
    <location>
        <begin position="366"/>
        <end position="395"/>
    </location>
</feature>
<organism evidence="13 14">
    <name type="scientific">Plasmodiophora brassicae</name>
    <name type="common">Clubroot disease agent</name>
    <dbReference type="NCBI Taxonomy" id="37360"/>
    <lineage>
        <taxon>Eukaryota</taxon>
        <taxon>Sar</taxon>
        <taxon>Rhizaria</taxon>
        <taxon>Endomyxa</taxon>
        <taxon>Phytomyxea</taxon>
        <taxon>Plasmodiophorida</taxon>
        <taxon>Plasmodiophoridae</taxon>
        <taxon>Plasmodiophora</taxon>
    </lineage>
</organism>
<evidence type="ECO:0000256" key="5">
    <source>
        <dbReference type="ARBA" id="ARBA00022676"/>
    </source>
</evidence>
<dbReference type="GO" id="GO:0005789">
    <property type="term" value="C:endoplasmic reticulum membrane"/>
    <property type="evidence" value="ECO:0007669"/>
    <property type="project" value="UniProtKB-SubCell"/>
</dbReference>
<evidence type="ECO:0000256" key="4">
    <source>
        <dbReference type="ARBA" id="ARBA00022502"/>
    </source>
</evidence>
<keyword evidence="6" id="KW-0808">Transferase</keyword>
<dbReference type="InterPro" id="IPR000612">
    <property type="entry name" value="PMP3"/>
</dbReference>
<comment type="pathway">
    <text evidence="2">Glycolipid biosynthesis; glycosylphosphatidylinositol-anchor biosynthesis.</text>
</comment>
<evidence type="ECO:0000256" key="1">
    <source>
        <dbReference type="ARBA" id="ARBA00004477"/>
    </source>
</evidence>
<dbReference type="Proteomes" id="UP000290189">
    <property type="component" value="Unassembled WGS sequence"/>
</dbReference>
<dbReference type="Pfam" id="PF09962">
    <property type="entry name" value="DUF2196"/>
    <property type="match status" value="1"/>
</dbReference>
<dbReference type="PROSITE" id="PS01309">
    <property type="entry name" value="UPF0057"/>
    <property type="match status" value="1"/>
</dbReference>
<feature type="transmembrane region" description="Helical" evidence="12">
    <location>
        <begin position="499"/>
        <end position="516"/>
    </location>
</feature>
<comment type="subcellular location">
    <subcellularLocation>
        <location evidence="1 12">Endoplasmic reticulum membrane</location>
        <topology evidence="1 12">Multi-pass membrane protein</topology>
    </subcellularLocation>
</comment>
<evidence type="ECO:0000256" key="2">
    <source>
        <dbReference type="ARBA" id="ARBA00004687"/>
    </source>
</evidence>
<dbReference type="NCBIfam" id="TIGR03833">
    <property type="entry name" value="YwbE family protein"/>
    <property type="match status" value="1"/>
</dbReference>
<evidence type="ECO:0000256" key="7">
    <source>
        <dbReference type="ARBA" id="ARBA00022692"/>
    </source>
</evidence>
<keyword evidence="9 12" id="KW-1133">Transmembrane helix</keyword>
<dbReference type="InterPro" id="IPR019240">
    <property type="entry name" value="DUF2196"/>
</dbReference>
<keyword evidence="8 12" id="KW-0256">Endoplasmic reticulum</keyword>
<feature type="transmembrane region" description="Helical" evidence="12">
    <location>
        <begin position="402"/>
        <end position="421"/>
    </location>
</feature>
<gene>
    <name evidence="13" type="ORF">PLBR_LOCUS3735</name>
</gene>
<evidence type="ECO:0000256" key="11">
    <source>
        <dbReference type="ARBA" id="ARBA00038466"/>
    </source>
</evidence>
<geneLocation type="mitochondrion" evidence="13"/>
<dbReference type="PANTHER" id="PTHR22760">
    <property type="entry name" value="GLYCOSYLTRANSFERASE"/>
    <property type="match status" value="1"/>
</dbReference>
<dbReference type="PANTHER" id="PTHR22760:SF3">
    <property type="entry name" value="GPI MANNOSYLTRANSFERASE 4"/>
    <property type="match status" value="1"/>
</dbReference>
<protein>
    <recommendedName>
        <fullName evidence="12">Mannosyltransferase</fullName>
        <ecNumber evidence="12">2.4.1.-</ecNumber>
    </recommendedName>
</protein>
<dbReference type="AlphaFoldDB" id="A0A3P3Y945"/>
<dbReference type="Pfam" id="PF03901">
    <property type="entry name" value="Glyco_transf_22"/>
    <property type="match status" value="1"/>
</dbReference>
<dbReference type="InterPro" id="IPR005599">
    <property type="entry name" value="GPI_mannosylTrfase"/>
</dbReference>
<evidence type="ECO:0000256" key="10">
    <source>
        <dbReference type="ARBA" id="ARBA00023136"/>
    </source>
</evidence>
<feature type="transmembrane region" description="Helical" evidence="12">
    <location>
        <begin position="6"/>
        <end position="23"/>
    </location>
</feature>
<evidence type="ECO:0000256" key="9">
    <source>
        <dbReference type="ARBA" id="ARBA00022989"/>
    </source>
</evidence>
<evidence type="ECO:0000313" key="14">
    <source>
        <dbReference type="Proteomes" id="UP000290189"/>
    </source>
</evidence>
<proteinExistence type="inferred from homology"/>
<keyword evidence="4" id="KW-0337">GPI-anchor biosynthesis</keyword>
<evidence type="ECO:0000256" key="8">
    <source>
        <dbReference type="ARBA" id="ARBA00022824"/>
    </source>
</evidence>
<evidence type="ECO:0000313" key="13">
    <source>
        <dbReference type="EMBL" id="SPQ96520.1"/>
    </source>
</evidence>
<comment type="similarity">
    <text evidence="3">Belongs to the UPF0057 (PMP3) family.</text>
</comment>
<dbReference type="EC" id="2.4.1.-" evidence="12"/>
<feature type="transmembrane region" description="Helical" evidence="12">
    <location>
        <begin position="547"/>
        <end position="564"/>
    </location>
</feature>
<dbReference type="Pfam" id="PF01679">
    <property type="entry name" value="Pmp3"/>
    <property type="match status" value="1"/>
</dbReference>
<feature type="transmembrane region" description="Helical" evidence="12">
    <location>
        <begin position="30"/>
        <end position="50"/>
    </location>
</feature>
<evidence type="ECO:0000256" key="12">
    <source>
        <dbReference type="RuleBase" id="RU363075"/>
    </source>
</evidence>
<sequence>MGQVGVINIILCFILPPLAVFLQRGCGFDLCLSIILSIFFWVPGIIYALWISCSPACGGGRTTVGCCSEDWMDRRSVRVGARVQIVKKCDQQTGRLTDGVVEEILTNKQRHPRGIKVRLRDGTVGRVQNILSASADEQASISAEHYTGNERSAPCAAPSLADWITTAHVSRQPILDDIKIDDGGWACPACTFHNSIFLPSLQSANGRMMRQVGRAEVALGVLWATRAALAVFSTGFVHPDEWFQSVEVLMGGVRSWEFSSDAPIRSVVTPVVVCAVPLLGRLFGIELYGKQLFYSIRLTMLAYSFVLDYVLYRVCRATGRPPIPYLISFAMLWPVLVIQIRPFSNSVEAIYLGFALLEAIRGQSPALFGCACAAGIFSRITFPAFALPSGLYLLYRWRRSHANVAVAAFAFVTTVIVHVVADSLFFGTLTLEHGWQSSTLTILNNLKYNSKTENLAHHGLHPRWTHAVVNLPLLFGPAVLLGAGYAVRRRQKGGDALRTLALGTIVSGTIVLSIFPHQEPRFLLPLSVPVAILLGDFHASIGKYSKALIVIHTVILTVLFGVLHQSGIVRVLVDSGKWATWSQDNYNVSRPVLTFSRTYMPPTCLAAPFATVEDVRDMRIDEVFRHVPECGMLALPASVATPPATSYSLLGTYWGHLSTEDLPASARQVALNLYAKKCR</sequence>
<dbReference type="EMBL" id="OVEO01000006">
    <property type="protein sequence ID" value="SPQ96520.1"/>
    <property type="molecule type" value="Genomic_DNA"/>
</dbReference>
<evidence type="ECO:0000256" key="6">
    <source>
        <dbReference type="ARBA" id="ARBA00022679"/>
    </source>
</evidence>
<dbReference type="GO" id="GO:0006506">
    <property type="term" value="P:GPI anchor biosynthetic process"/>
    <property type="evidence" value="ECO:0007669"/>
    <property type="project" value="UniProtKB-KW"/>
</dbReference>
<reference evidence="13 14" key="1">
    <citation type="submission" date="2018-03" db="EMBL/GenBank/DDBJ databases">
        <authorList>
            <person name="Fogelqvist J."/>
        </authorList>
    </citation>
    <scope>NUCLEOTIDE SEQUENCE [LARGE SCALE GENOMIC DNA]</scope>
</reference>
<dbReference type="GO" id="GO:0000026">
    <property type="term" value="F:alpha-1,2-mannosyltransferase activity"/>
    <property type="evidence" value="ECO:0007669"/>
    <property type="project" value="TreeGrafter"/>
</dbReference>
<evidence type="ECO:0000256" key="3">
    <source>
        <dbReference type="ARBA" id="ARBA00009530"/>
    </source>
</evidence>
<keyword evidence="10 12" id="KW-0472">Membrane</keyword>
<keyword evidence="5 12" id="KW-0328">Glycosyltransferase</keyword>
<keyword evidence="7 12" id="KW-0812">Transmembrane</keyword>
<comment type="similarity">
    <text evidence="11">Belongs to the glycosyltransferase 22 family. PIGZ subfamily.</text>
</comment>
<feature type="transmembrane region" description="Helical" evidence="12">
    <location>
        <begin position="292"/>
        <end position="311"/>
    </location>
</feature>
<accession>A0A3P3Y945</accession>
<name>A0A3P3Y945_PLABS</name>
<keyword evidence="13" id="KW-0496">Mitochondrion</keyword>
<feature type="transmembrane region" description="Helical" evidence="12">
    <location>
        <begin position="467"/>
        <end position="487"/>
    </location>
</feature>
<feature type="transmembrane region" description="Helical" evidence="12">
    <location>
        <begin position="323"/>
        <end position="340"/>
    </location>
</feature>